<protein>
    <recommendedName>
        <fullName evidence="4 9">DNA-directed RNA polymerase III subunit RPC3</fullName>
        <shortName evidence="9">RNA polymerase III subunit C3</shortName>
    </recommendedName>
</protein>
<name>A0A2S4PMD2_9PEZI</name>
<evidence type="ECO:0000256" key="6">
    <source>
        <dbReference type="ARBA" id="ARBA00023163"/>
    </source>
</evidence>
<feature type="non-terminal residue" evidence="14">
    <location>
        <position position="642"/>
    </location>
</feature>
<keyword evidence="6 9" id="KW-0804">Transcription</keyword>
<comment type="function">
    <text evidence="8 9">DNA-dependent RNA polymerase catalyzes the transcription of DNA into RNA using the four ribonucleoside triphosphates as substrates. Specific core component of RNA polymerase III which synthesizes small RNAs, such as 5S rRNA and tRNAs.</text>
</comment>
<dbReference type="GO" id="GO:0006351">
    <property type="term" value="P:DNA-templated transcription"/>
    <property type="evidence" value="ECO:0007669"/>
    <property type="project" value="InterPro"/>
</dbReference>
<comment type="subcellular location">
    <subcellularLocation>
        <location evidence="1 9">Nucleus</location>
    </subcellularLocation>
</comment>
<evidence type="ECO:0000256" key="8">
    <source>
        <dbReference type="ARBA" id="ARBA00025127"/>
    </source>
</evidence>
<evidence type="ECO:0000259" key="11">
    <source>
        <dbReference type="Pfam" id="PF05645"/>
    </source>
</evidence>
<dbReference type="Pfam" id="PF05645">
    <property type="entry name" value="RNA_pol_Rpc82"/>
    <property type="match status" value="1"/>
</dbReference>
<evidence type="ECO:0000256" key="10">
    <source>
        <dbReference type="SAM" id="MobiDB-lite"/>
    </source>
</evidence>
<evidence type="ECO:0000256" key="7">
    <source>
        <dbReference type="ARBA" id="ARBA00023242"/>
    </source>
</evidence>
<dbReference type="Pfam" id="PF22536">
    <property type="entry name" value="WHD_POLR3C"/>
    <property type="match status" value="1"/>
</dbReference>
<comment type="caution">
    <text evidence="14">The sequence shown here is derived from an EMBL/GenBank/DDBJ whole genome shotgun (WGS) entry which is preliminary data.</text>
</comment>
<evidence type="ECO:0000256" key="1">
    <source>
        <dbReference type="ARBA" id="ARBA00004123"/>
    </source>
</evidence>
<feature type="compositionally biased region" description="Basic and acidic residues" evidence="10">
    <location>
        <begin position="395"/>
        <end position="404"/>
    </location>
</feature>
<feature type="region of interest" description="Disordered" evidence="10">
    <location>
        <begin position="386"/>
        <end position="424"/>
    </location>
</feature>
<sequence length="642" mass="73704">SKNAMELCSILVDEIYGELTSQIYSVLHRRGRLSIPLIAKYTYLGQRQVRHGLVVLVQQNLVFHNLDEDTGLTYYEANHIAAYALIRSGKLLEAVDSRYGAVARDVVQNLLLLGHTKISQLEGAYEMRNKQQILKNHDLTSNLENGEIKGQSNYNEEYISTPGQFHSTILKLLQVGVLEEVSEHMFRSPSDTYNRIEKETLQLYFGGSTKGNKQKEELKHKVRARLQSLRSDTQKWQIIDKRKPTNGQFSNGVNRMNKRRKLTNGDVNHIDENNYEDDGTRLDPELIVRVNYEKCTVFLRSQKLVVTVNDRIGKTTSLIYKEALRILEGKIPRCQAIPNIDGIMEDEDTPVFTTSELIAAIGNQFNPSNGIAGIINDGKTLRISEKAPRSRTHSHKVEQDHYPTSDENESEGMNSESTHGYDMNLSLSHSYNDTGGPEKNVQHVKDHLMLLAADEFKFLRKCGNAGMGEWTVNFREIISHMREEELDTVLLETYGSSGHRLVRILRKTGKLDEKQLPNIALMKQKDVRTKLAELQMAGIVDIQEVPKDASRSVYRTIYLWYFDSKRVSEIFIENIYKIISRVLQRLNSEREKDEEVLKLIQRSDVRDQNPEEYLDKDQLSQLASFQDREEALMTQISRLDEL</sequence>
<dbReference type="OrthoDB" id="272392at2759"/>
<evidence type="ECO:0000256" key="9">
    <source>
        <dbReference type="RuleBase" id="RU367076"/>
    </source>
</evidence>
<keyword evidence="5 9" id="KW-0240">DNA-directed RNA polymerase</keyword>
<dbReference type="Proteomes" id="UP000237438">
    <property type="component" value="Unassembled WGS sequence"/>
</dbReference>
<evidence type="ECO:0000259" key="12">
    <source>
        <dbReference type="Pfam" id="PF08221"/>
    </source>
</evidence>
<organism evidence="14 15">
    <name type="scientific">Erysiphe pulchra</name>
    <dbReference type="NCBI Taxonomy" id="225359"/>
    <lineage>
        <taxon>Eukaryota</taxon>
        <taxon>Fungi</taxon>
        <taxon>Dikarya</taxon>
        <taxon>Ascomycota</taxon>
        <taxon>Pezizomycotina</taxon>
        <taxon>Leotiomycetes</taxon>
        <taxon>Erysiphales</taxon>
        <taxon>Erysiphaceae</taxon>
        <taxon>Erysiphe</taxon>
    </lineage>
</organism>
<dbReference type="STRING" id="225359.A0A2S4PMD2"/>
<gene>
    <name evidence="14" type="ORF">EPUL_003891</name>
</gene>
<dbReference type="SUPFAM" id="SSF46785">
    <property type="entry name" value="Winged helix' DNA-binding domain"/>
    <property type="match status" value="1"/>
</dbReference>
<keyword evidence="7 9" id="KW-0539">Nucleus</keyword>
<keyword evidence="15" id="KW-1185">Reference proteome</keyword>
<proteinExistence type="inferred from homology"/>
<dbReference type="InterPro" id="IPR055207">
    <property type="entry name" value="POLR3C_WHD"/>
</dbReference>
<dbReference type="InterPro" id="IPR013197">
    <property type="entry name" value="RNA_pol_III_RPC82-rel_HTH"/>
</dbReference>
<dbReference type="InterPro" id="IPR039748">
    <property type="entry name" value="RPC3"/>
</dbReference>
<feature type="non-terminal residue" evidence="14">
    <location>
        <position position="1"/>
    </location>
</feature>
<feature type="domain" description="RNA polymerase III subunit RPC82-related helix-turn-helix" evidence="12">
    <location>
        <begin position="6"/>
        <end position="63"/>
    </location>
</feature>
<comment type="subunit">
    <text evidence="3 9">Component of the RNA polymerase III (Pol III) complex consisting of 17 subunits.</text>
</comment>
<feature type="domain" description="DNA-directed RNA polymerase III subunit RPC3 winged-helix" evidence="13">
    <location>
        <begin position="487"/>
        <end position="561"/>
    </location>
</feature>
<reference evidence="14 15" key="1">
    <citation type="submission" date="2017-10" db="EMBL/GenBank/DDBJ databases">
        <title>Development of genomic resources for the powdery mildew, Erysiphe pulchra.</title>
        <authorList>
            <person name="Wadl P.A."/>
            <person name="Mack B.M."/>
            <person name="Moore G."/>
            <person name="Beltz S.B."/>
        </authorList>
    </citation>
    <scope>NUCLEOTIDE SEQUENCE [LARGE SCALE GENOMIC DNA]</scope>
    <source>
        <strain evidence="14">Cflorida</strain>
    </source>
</reference>
<accession>A0A2S4PMD2</accession>
<evidence type="ECO:0000313" key="14">
    <source>
        <dbReference type="EMBL" id="POS83180.1"/>
    </source>
</evidence>
<evidence type="ECO:0000259" key="13">
    <source>
        <dbReference type="Pfam" id="PF22536"/>
    </source>
</evidence>
<dbReference type="Gene3D" id="1.10.10.10">
    <property type="entry name" value="Winged helix-like DNA-binding domain superfamily/Winged helix DNA-binding domain"/>
    <property type="match status" value="2"/>
</dbReference>
<evidence type="ECO:0000256" key="2">
    <source>
        <dbReference type="ARBA" id="ARBA00006835"/>
    </source>
</evidence>
<dbReference type="AlphaFoldDB" id="A0A2S4PMD2"/>
<dbReference type="GO" id="GO:0003697">
    <property type="term" value="F:single-stranded DNA binding"/>
    <property type="evidence" value="ECO:0007669"/>
    <property type="project" value="UniProtKB-UniRule"/>
</dbReference>
<dbReference type="InterPro" id="IPR036390">
    <property type="entry name" value="WH_DNA-bd_sf"/>
</dbReference>
<evidence type="ECO:0000256" key="5">
    <source>
        <dbReference type="ARBA" id="ARBA00022478"/>
    </source>
</evidence>
<evidence type="ECO:0000256" key="4">
    <source>
        <dbReference type="ARBA" id="ARBA00016689"/>
    </source>
</evidence>
<feature type="domain" description="RNA polymerase III Rpc82 C -terminal" evidence="11">
    <location>
        <begin position="168"/>
        <end position="479"/>
    </location>
</feature>
<dbReference type="InterPro" id="IPR008806">
    <property type="entry name" value="RNA_pol_III_Rpc82_C"/>
</dbReference>
<evidence type="ECO:0000256" key="3">
    <source>
        <dbReference type="ARBA" id="ARBA00011206"/>
    </source>
</evidence>
<dbReference type="GO" id="GO:0005666">
    <property type="term" value="C:RNA polymerase III complex"/>
    <property type="evidence" value="ECO:0007669"/>
    <property type="project" value="UniProtKB-UniRule"/>
</dbReference>
<comment type="similarity">
    <text evidence="2 9">Belongs to the RNA polymerase beta chain family.</text>
</comment>
<dbReference type="PANTHER" id="PTHR12949">
    <property type="entry name" value="RNA POLYMERASE III DNA DIRECTED -RELATED"/>
    <property type="match status" value="1"/>
</dbReference>
<dbReference type="PANTHER" id="PTHR12949:SF0">
    <property type="entry name" value="DNA-DIRECTED RNA POLYMERASE III SUBUNIT RPC3"/>
    <property type="match status" value="1"/>
</dbReference>
<dbReference type="EMBL" id="PEDP01001823">
    <property type="protein sequence ID" value="POS83180.1"/>
    <property type="molecule type" value="Genomic_DNA"/>
</dbReference>
<dbReference type="InterPro" id="IPR036388">
    <property type="entry name" value="WH-like_DNA-bd_sf"/>
</dbReference>
<dbReference type="Pfam" id="PF08221">
    <property type="entry name" value="HTH_9"/>
    <property type="match status" value="1"/>
</dbReference>
<evidence type="ECO:0000313" key="15">
    <source>
        <dbReference type="Proteomes" id="UP000237438"/>
    </source>
</evidence>